<evidence type="ECO:0000313" key="7">
    <source>
        <dbReference type="EMBL" id="MBX32409.1"/>
    </source>
</evidence>
<dbReference type="InterPro" id="IPR036855">
    <property type="entry name" value="Znf_CCCH_sf"/>
</dbReference>
<sequence length="304" mass="35106">MVERKLFKTKLCVLFRRGRCHRQNCSFAHGNAELRQFSGSFNGRPNYRGGDLRNKLDRRLSPRQRYSLQRDTRVRRRFSESSPPRSLGTNRDRKRRKRQQFDGQSDFSGSLKISDRAEDRAKERKSTSSSSRIVLEDQLKEAENQIDMLDRQKSQLRDLMQHKVEQADGLTSKIQELESQLLKEKDECKRINSKIKKFVKAHRRYVRVQDELKRSQVRLEELGDRLGSGAVATGGNEEDSSINIVSDGENVTYHAINQQNDVHGNLSPTKRSLNFKLGSAEESARGDHLFCTCFTCSTKYHGIL</sequence>
<dbReference type="PANTHER" id="PTHR38160:SF1">
    <property type="entry name" value="ZINC FINGER CCCH DOMAIN-CONTAINING PROTEIN 40"/>
    <property type="match status" value="1"/>
</dbReference>
<dbReference type="Gene3D" id="4.10.1000.10">
    <property type="entry name" value="Zinc finger, CCCH-type"/>
    <property type="match status" value="1"/>
</dbReference>
<feature type="domain" description="C3H1-type" evidence="6">
    <location>
        <begin position="6"/>
        <end position="32"/>
    </location>
</feature>
<dbReference type="PROSITE" id="PS50103">
    <property type="entry name" value="ZF_C3H1"/>
    <property type="match status" value="1"/>
</dbReference>
<accession>A0A2P2MQA7</accession>
<evidence type="ECO:0000256" key="5">
    <source>
        <dbReference type="SAM" id="MobiDB-lite"/>
    </source>
</evidence>
<organism evidence="7">
    <name type="scientific">Rhizophora mucronata</name>
    <name type="common">Asiatic mangrove</name>
    <dbReference type="NCBI Taxonomy" id="61149"/>
    <lineage>
        <taxon>Eukaryota</taxon>
        <taxon>Viridiplantae</taxon>
        <taxon>Streptophyta</taxon>
        <taxon>Embryophyta</taxon>
        <taxon>Tracheophyta</taxon>
        <taxon>Spermatophyta</taxon>
        <taxon>Magnoliopsida</taxon>
        <taxon>eudicotyledons</taxon>
        <taxon>Gunneridae</taxon>
        <taxon>Pentapetalae</taxon>
        <taxon>rosids</taxon>
        <taxon>fabids</taxon>
        <taxon>Malpighiales</taxon>
        <taxon>Rhizophoraceae</taxon>
        <taxon>Rhizophora</taxon>
    </lineage>
</organism>
<reference evidence="7" key="1">
    <citation type="submission" date="2018-02" db="EMBL/GenBank/DDBJ databases">
        <title>Rhizophora mucronata_Transcriptome.</title>
        <authorList>
            <person name="Meera S.P."/>
            <person name="Sreeshan A."/>
            <person name="Augustine A."/>
        </authorList>
    </citation>
    <scope>NUCLEOTIDE SEQUENCE</scope>
    <source>
        <tissue evidence="7">Leaf</tissue>
    </source>
</reference>
<dbReference type="EMBL" id="GGEC01051925">
    <property type="protein sequence ID" value="MBX32409.1"/>
    <property type="molecule type" value="Transcribed_RNA"/>
</dbReference>
<keyword evidence="2 4" id="KW-0863">Zinc-finger</keyword>
<dbReference type="InterPro" id="IPR000571">
    <property type="entry name" value="Znf_CCCH"/>
</dbReference>
<evidence type="ECO:0000256" key="2">
    <source>
        <dbReference type="ARBA" id="ARBA00022771"/>
    </source>
</evidence>
<dbReference type="AlphaFoldDB" id="A0A2P2MQA7"/>
<evidence type="ECO:0000256" key="3">
    <source>
        <dbReference type="ARBA" id="ARBA00022833"/>
    </source>
</evidence>
<evidence type="ECO:0000259" key="6">
    <source>
        <dbReference type="PROSITE" id="PS50103"/>
    </source>
</evidence>
<proteinExistence type="predicted"/>
<protein>
    <recommendedName>
        <fullName evidence="6">C3H1-type domain-containing protein</fullName>
    </recommendedName>
</protein>
<dbReference type="GO" id="GO:0008270">
    <property type="term" value="F:zinc ion binding"/>
    <property type="evidence" value="ECO:0007669"/>
    <property type="project" value="UniProtKB-KW"/>
</dbReference>
<dbReference type="SUPFAM" id="SSF90229">
    <property type="entry name" value="CCCH zinc finger"/>
    <property type="match status" value="1"/>
</dbReference>
<evidence type="ECO:0000256" key="1">
    <source>
        <dbReference type="ARBA" id="ARBA00022723"/>
    </source>
</evidence>
<feature type="region of interest" description="Disordered" evidence="5">
    <location>
        <begin position="69"/>
        <end position="133"/>
    </location>
</feature>
<feature type="compositionally biased region" description="Basic and acidic residues" evidence="5">
    <location>
        <begin position="113"/>
        <end position="126"/>
    </location>
</feature>
<keyword evidence="1 4" id="KW-0479">Metal-binding</keyword>
<dbReference type="PANTHER" id="PTHR38160">
    <property type="entry name" value="ZINC FINGER CCCH DOMAIN-CONTAINING PROTEIN 40"/>
    <property type="match status" value="1"/>
</dbReference>
<evidence type="ECO:0000256" key="4">
    <source>
        <dbReference type="PROSITE-ProRule" id="PRU00723"/>
    </source>
</evidence>
<dbReference type="InterPro" id="IPR045868">
    <property type="entry name" value="Znf_C3H13/40"/>
</dbReference>
<feature type="zinc finger region" description="C3H1-type" evidence="4">
    <location>
        <begin position="6"/>
        <end position="32"/>
    </location>
</feature>
<keyword evidence="3 4" id="KW-0862">Zinc</keyword>
<name>A0A2P2MQA7_RHIMU</name>